<dbReference type="PROSITE" id="PS50893">
    <property type="entry name" value="ABC_TRANSPORTER_2"/>
    <property type="match status" value="2"/>
</dbReference>
<dbReference type="RefSeq" id="WP_253020600.1">
    <property type="nucleotide sequence ID" value="NZ_JAOSHN010000001.1"/>
</dbReference>
<proteinExistence type="predicted"/>
<keyword evidence="2" id="KW-0067">ATP-binding</keyword>
<dbReference type="InterPro" id="IPR027417">
    <property type="entry name" value="P-loop_NTPase"/>
</dbReference>
<dbReference type="PROSITE" id="PS00211">
    <property type="entry name" value="ABC_TRANSPORTER_1"/>
    <property type="match status" value="1"/>
</dbReference>
<dbReference type="AlphaFoldDB" id="A0A9J6QU53"/>
<dbReference type="Gene3D" id="3.40.50.300">
    <property type="entry name" value="P-loop containing nucleotide triphosphate hydrolases"/>
    <property type="match status" value="2"/>
</dbReference>
<dbReference type="InterPro" id="IPR017871">
    <property type="entry name" value="ABC_transporter-like_CS"/>
</dbReference>
<evidence type="ECO:0000259" key="3">
    <source>
        <dbReference type="PROSITE" id="PS50893"/>
    </source>
</evidence>
<dbReference type="NCBIfam" id="NF000355">
    <property type="entry name" value="ribo_prot_ABC_F"/>
    <property type="match status" value="1"/>
</dbReference>
<reference evidence="4" key="1">
    <citation type="submission" date="2022-09" db="EMBL/GenBank/DDBJ databases">
        <title>Culturomic study of gut microbiota in children with autism spectrum disorder.</title>
        <authorList>
            <person name="Efimov B.A."/>
            <person name="Chaplin A.V."/>
            <person name="Sokolova S.R."/>
            <person name="Pikina A.P."/>
            <person name="Korzhanova M."/>
            <person name="Belova V."/>
            <person name="Korostin D."/>
        </authorList>
    </citation>
    <scope>NUCLEOTIDE SEQUENCE</scope>
    <source>
        <strain evidence="4">ASD5510</strain>
    </source>
</reference>
<keyword evidence="1" id="KW-0547">Nucleotide-binding</keyword>
<feature type="domain" description="ABC transporter" evidence="3">
    <location>
        <begin position="307"/>
        <end position="491"/>
    </location>
</feature>
<dbReference type="SMART" id="SM00382">
    <property type="entry name" value="AAA"/>
    <property type="match status" value="2"/>
</dbReference>
<dbReference type="PANTHER" id="PTHR42855">
    <property type="entry name" value="ABC TRANSPORTER ATP-BINDING SUBUNIT"/>
    <property type="match status" value="1"/>
</dbReference>
<dbReference type="Proteomes" id="UP001065549">
    <property type="component" value="Unassembled WGS sequence"/>
</dbReference>
<evidence type="ECO:0000313" key="4">
    <source>
        <dbReference type="EMBL" id="MCU7377118.1"/>
    </source>
</evidence>
<dbReference type="InterPro" id="IPR003439">
    <property type="entry name" value="ABC_transporter-like_ATP-bd"/>
</dbReference>
<dbReference type="GO" id="GO:0005524">
    <property type="term" value="F:ATP binding"/>
    <property type="evidence" value="ECO:0007669"/>
    <property type="project" value="UniProtKB-KW"/>
</dbReference>
<feature type="domain" description="ABC transporter" evidence="3">
    <location>
        <begin position="4"/>
        <end position="210"/>
    </location>
</feature>
<keyword evidence="5" id="KW-1185">Reference proteome</keyword>
<dbReference type="InterPro" id="IPR051309">
    <property type="entry name" value="ABCF_ATPase"/>
</dbReference>
<evidence type="ECO:0000313" key="5">
    <source>
        <dbReference type="Proteomes" id="UP001065549"/>
    </source>
</evidence>
<name>A0A9J6QU53_9FIRM</name>
<evidence type="ECO:0000256" key="2">
    <source>
        <dbReference type="ARBA" id="ARBA00022840"/>
    </source>
</evidence>
<dbReference type="GO" id="GO:0016887">
    <property type="term" value="F:ATP hydrolysis activity"/>
    <property type="evidence" value="ECO:0007669"/>
    <property type="project" value="InterPro"/>
</dbReference>
<accession>A0A9J6QU53</accession>
<sequence>MSLINLSNLTFAYEGSDDTIFHQVSLRMDSTWKLGLVGRNGKGKTTLLKLLMGEYPYSGTISSDGNFAYFPMEIKEDTWMAMELIPEGVPLWKVQRELSLMGTEEELLYRPIQTLSGGEKTRVMLAVLFARENCFLLIDEPTDHLDIQARRQVGAYLNKKQGFILVSHDRTLLDACTDHILAINRATIEIQKGNFSSWYENRQKRDAYERDEHKKQVREINKLEKAARQTAGWSDKIEKTKKGHKVSGLKPDKGYIGHQAAKMMKRSKAAESRKDKAIQKKKTLLIDVEKIFSLKLEPLQYHTQSLITMNDLAIYYQDQPVCGPVTAQICQGERILLTGPNGSGKTSILKLITGEPLDYTGELHIGSRLMISYVPQETGLLTGTLREYARMWKIDESRFKAILNKMDFSKEQFDKPMEVFSRGQKKKVMLARSLCQSAHLYIWDEPFNYIDLFSRMQIEELILAAQPTMLLVEHDLAFIEKAATGTIALGR</sequence>
<dbReference type="CDD" id="cd03221">
    <property type="entry name" value="ABCF_EF-3"/>
    <property type="match status" value="2"/>
</dbReference>
<dbReference type="Pfam" id="PF00005">
    <property type="entry name" value="ABC_tran"/>
    <property type="match status" value="2"/>
</dbReference>
<dbReference type="PANTHER" id="PTHR42855:SF2">
    <property type="entry name" value="DRUG RESISTANCE ABC TRANSPORTER,ATP-BINDING PROTEIN"/>
    <property type="match status" value="1"/>
</dbReference>
<comment type="caution">
    <text evidence="4">The sequence shown here is derived from an EMBL/GenBank/DDBJ whole genome shotgun (WGS) entry which is preliminary data.</text>
</comment>
<gene>
    <name evidence="4" type="primary">abc-f</name>
    <name evidence="4" type="ORF">OBO34_01985</name>
</gene>
<dbReference type="EMBL" id="JAOSHN010000001">
    <property type="protein sequence ID" value="MCU7377118.1"/>
    <property type="molecule type" value="Genomic_DNA"/>
</dbReference>
<organism evidence="4 5">
    <name type="scientific">Hominibacterium faecale</name>
    <dbReference type="NCBI Taxonomy" id="2839743"/>
    <lineage>
        <taxon>Bacteria</taxon>
        <taxon>Bacillati</taxon>
        <taxon>Bacillota</taxon>
        <taxon>Clostridia</taxon>
        <taxon>Peptostreptococcales</taxon>
        <taxon>Anaerovoracaceae</taxon>
        <taxon>Hominibacterium</taxon>
    </lineage>
</organism>
<evidence type="ECO:0000256" key="1">
    <source>
        <dbReference type="ARBA" id="ARBA00022741"/>
    </source>
</evidence>
<protein>
    <submittedName>
        <fullName evidence="4">ABC-F type ribosomal protection protein</fullName>
    </submittedName>
</protein>
<dbReference type="InterPro" id="IPR003593">
    <property type="entry name" value="AAA+_ATPase"/>
</dbReference>
<dbReference type="SUPFAM" id="SSF52540">
    <property type="entry name" value="P-loop containing nucleoside triphosphate hydrolases"/>
    <property type="match status" value="2"/>
</dbReference>